<reference evidence="1 2" key="1">
    <citation type="submission" date="2020-08" db="EMBL/GenBank/DDBJ databases">
        <title>Sequencing the genomes of 1000 actinobacteria strains.</title>
        <authorList>
            <person name="Klenk H.-P."/>
        </authorList>
    </citation>
    <scope>NUCLEOTIDE SEQUENCE [LARGE SCALE GENOMIC DNA]</scope>
    <source>
        <strain evidence="1 2">DSM 105783</strain>
    </source>
</reference>
<evidence type="ECO:0000313" key="2">
    <source>
        <dbReference type="Proteomes" id="UP000580797"/>
    </source>
</evidence>
<evidence type="ECO:0000313" key="1">
    <source>
        <dbReference type="EMBL" id="MBB5512908.1"/>
    </source>
</evidence>
<gene>
    <name evidence="1" type="ORF">HD598_001595</name>
</gene>
<dbReference type="EMBL" id="JACHDR010000001">
    <property type="protein sequence ID" value="MBB5512908.1"/>
    <property type="molecule type" value="Genomic_DNA"/>
</dbReference>
<sequence>MAEELDEILENEEDAKEWPTVTPGHIDIDEWCGKRLAGSAQLAGRFVDITASATVAELYSHFIEQARVIHGLKDFDASALKNPEQRSLTQSVSEFLWKKSEKGTSNFCDGINFRSRHGDDLVLWAIFERPEDGERSRLVTDIQTVPVDREMPELVAAIKQLGLITV</sequence>
<organism evidence="1 2">
    <name type="scientific">Neomicrococcus aestuarii</name>
    <dbReference type="NCBI Taxonomy" id="556325"/>
    <lineage>
        <taxon>Bacteria</taxon>
        <taxon>Bacillati</taxon>
        <taxon>Actinomycetota</taxon>
        <taxon>Actinomycetes</taxon>
        <taxon>Micrococcales</taxon>
        <taxon>Micrococcaceae</taxon>
        <taxon>Neomicrococcus</taxon>
    </lineage>
</organism>
<evidence type="ECO:0008006" key="3">
    <source>
        <dbReference type="Google" id="ProtNLM"/>
    </source>
</evidence>
<dbReference type="Proteomes" id="UP000580797">
    <property type="component" value="Unassembled WGS sequence"/>
</dbReference>
<comment type="caution">
    <text evidence="1">The sequence shown here is derived from an EMBL/GenBank/DDBJ whole genome shotgun (WGS) entry which is preliminary data.</text>
</comment>
<dbReference type="AlphaFoldDB" id="A0A7W8TVR6"/>
<proteinExistence type="predicted"/>
<protein>
    <recommendedName>
        <fullName evidence="3">RES domain-containing protein</fullName>
    </recommendedName>
</protein>
<accession>A0A7W8TVR6</accession>
<name>A0A7W8TVR6_9MICC</name>